<feature type="region of interest" description="Disordered" evidence="1">
    <location>
        <begin position="37"/>
        <end position="58"/>
    </location>
</feature>
<dbReference type="EMBL" id="MIGC01000109">
    <property type="protein sequence ID" value="PHJ25909.1"/>
    <property type="molecule type" value="Genomic_DNA"/>
</dbReference>
<reference evidence="2 3" key="1">
    <citation type="journal article" date="2017" name="Int. J. Parasitol.">
        <title>The genome of the protozoan parasite Cystoisospora suis and a reverse vaccinology approach to identify vaccine candidates.</title>
        <authorList>
            <person name="Palmieri N."/>
            <person name="Shrestha A."/>
            <person name="Ruttkowski B."/>
            <person name="Beck T."/>
            <person name="Vogl C."/>
            <person name="Tomley F."/>
            <person name="Blake D.P."/>
            <person name="Joachim A."/>
        </authorList>
    </citation>
    <scope>NUCLEOTIDE SEQUENCE [LARGE SCALE GENOMIC DNA]</scope>
    <source>
        <strain evidence="2 3">Wien I</strain>
    </source>
</reference>
<keyword evidence="3" id="KW-1185">Reference proteome</keyword>
<name>A0A2C6LET2_9APIC</name>
<dbReference type="VEuPathDB" id="ToxoDB:CSUI_000238"/>
<organism evidence="2 3">
    <name type="scientific">Cystoisospora suis</name>
    <dbReference type="NCBI Taxonomy" id="483139"/>
    <lineage>
        <taxon>Eukaryota</taxon>
        <taxon>Sar</taxon>
        <taxon>Alveolata</taxon>
        <taxon>Apicomplexa</taxon>
        <taxon>Conoidasida</taxon>
        <taxon>Coccidia</taxon>
        <taxon>Eucoccidiorida</taxon>
        <taxon>Eimeriorina</taxon>
        <taxon>Sarcocystidae</taxon>
        <taxon>Cystoisospora</taxon>
    </lineage>
</organism>
<dbReference type="AlphaFoldDB" id="A0A2C6LET2"/>
<dbReference type="RefSeq" id="XP_067927555.1">
    <property type="nucleotide sequence ID" value="XM_068060472.1"/>
</dbReference>
<proteinExistence type="predicted"/>
<evidence type="ECO:0000256" key="1">
    <source>
        <dbReference type="SAM" id="MobiDB-lite"/>
    </source>
</evidence>
<evidence type="ECO:0000313" key="3">
    <source>
        <dbReference type="Proteomes" id="UP000221165"/>
    </source>
</evidence>
<sequence length="150" mass="16859">MEHQTNVNRHQHTHLTIPEHEIDAFPMSPTSPRLPATRVRKDPSAPANTAHAHTRCQSVLSPPVANLLEPGIRRPFDHQSSPLPQSSIENPSGILHLRGGIRRALARPSVLLCLLMTFDCGLARTPFFRRYDPRGSLNNGHALDKRDHRR</sequence>
<accession>A0A2C6LET2</accession>
<dbReference type="Proteomes" id="UP000221165">
    <property type="component" value="Unassembled WGS sequence"/>
</dbReference>
<evidence type="ECO:0000313" key="2">
    <source>
        <dbReference type="EMBL" id="PHJ25909.1"/>
    </source>
</evidence>
<gene>
    <name evidence="2" type="ORF">CSUI_000238</name>
</gene>
<comment type="caution">
    <text evidence="2">The sequence shown here is derived from an EMBL/GenBank/DDBJ whole genome shotgun (WGS) entry which is preliminary data.</text>
</comment>
<dbReference type="GeneID" id="94423683"/>
<protein>
    <submittedName>
        <fullName evidence="2">Uncharacterized protein</fullName>
    </submittedName>
</protein>